<proteinExistence type="predicted"/>
<evidence type="ECO:0000313" key="1">
    <source>
        <dbReference type="EMBL" id="ACP48000.1"/>
    </source>
</evidence>
<dbReference type="HOGENOM" id="CLU_2949465_0_0_2"/>
<accession>C3NFA4</accession>
<organism evidence="1 2">
    <name type="scientific">Saccharolobus islandicus (strain Y.N.15.51 / Yellowstone #2)</name>
    <name type="common">Sulfolobus islandicus</name>
    <dbReference type="NCBI Taxonomy" id="419942"/>
    <lineage>
        <taxon>Archaea</taxon>
        <taxon>Thermoproteota</taxon>
        <taxon>Thermoprotei</taxon>
        <taxon>Sulfolobales</taxon>
        <taxon>Sulfolobaceae</taxon>
        <taxon>Saccharolobus</taxon>
    </lineage>
</organism>
<gene>
    <name evidence="1" type="ordered locus">YN1551_0879</name>
</gene>
<evidence type="ECO:0000313" key="2">
    <source>
        <dbReference type="Proteomes" id="UP000006818"/>
    </source>
</evidence>
<dbReference type="AlphaFoldDB" id="C3NFA4"/>
<protein>
    <submittedName>
        <fullName evidence="1">Uncharacterized protein</fullName>
    </submittedName>
</protein>
<name>C3NFA4_SACI1</name>
<dbReference type="EMBL" id="CP001404">
    <property type="protein sequence ID" value="ACP48000.1"/>
    <property type="molecule type" value="Genomic_DNA"/>
</dbReference>
<dbReference type="KEGG" id="sin:YN1551_0879"/>
<sequence>MKVEGKEVEVSSEVIEEMKKKGINEEDIPKIVRVAIDSDLLLERPPELLELLGLLGIVV</sequence>
<dbReference type="Proteomes" id="UP000006818">
    <property type="component" value="Chromosome"/>
</dbReference>
<reference evidence="1 2" key="1">
    <citation type="journal article" date="2009" name="Proc. Natl. Acad. Sci. U.S.A.">
        <title>Biogeography of the Sulfolobus islandicus pan-genome.</title>
        <authorList>
            <person name="Reno M.L."/>
            <person name="Held N.L."/>
            <person name="Fields C.J."/>
            <person name="Burke P.V."/>
            <person name="Whitaker R.J."/>
        </authorList>
    </citation>
    <scope>NUCLEOTIDE SEQUENCE [LARGE SCALE GENOMIC DNA]</scope>
    <source>
        <strain evidence="2">Y.N.15.51 / Yellowstone #2</strain>
    </source>
</reference>